<feature type="compositionally biased region" description="Basic and acidic residues" evidence="1">
    <location>
        <begin position="391"/>
        <end position="413"/>
    </location>
</feature>
<proteinExistence type="predicted"/>
<feature type="compositionally biased region" description="Basic and acidic residues" evidence="1">
    <location>
        <begin position="465"/>
        <end position="474"/>
    </location>
</feature>
<gene>
    <name evidence="3" type="ORF">RIF29_18775</name>
</gene>
<feature type="compositionally biased region" description="Basic and acidic residues" evidence="1">
    <location>
        <begin position="318"/>
        <end position="341"/>
    </location>
</feature>
<feature type="region of interest" description="Disordered" evidence="1">
    <location>
        <begin position="1"/>
        <end position="58"/>
    </location>
</feature>
<organism evidence="3 4">
    <name type="scientific">Crotalaria pallida</name>
    <name type="common">Smooth rattlebox</name>
    <name type="synonym">Crotalaria striata</name>
    <dbReference type="NCBI Taxonomy" id="3830"/>
    <lineage>
        <taxon>Eukaryota</taxon>
        <taxon>Viridiplantae</taxon>
        <taxon>Streptophyta</taxon>
        <taxon>Embryophyta</taxon>
        <taxon>Tracheophyta</taxon>
        <taxon>Spermatophyta</taxon>
        <taxon>Magnoliopsida</taxon>
        <taxon>eudicotyledons</taxon>
        <taxon>Gunneridae</taxon>
        <taxon>Pentapetalae</taxon>
        <taxon>rosids</taxon>
        <taxon>fabids</taxon>
        <taxon>Fabales</taxon>
        <taxon>Fabaceae</taxon>
        <taxon>Papilionoideae</taxon>
        <taxon>50 kb inversion clade</taxon>
        <taxon>genistoids sensu lato</taxon>
        <taxon>core genistoids</taxon>
        <taxon>Crotalarieae</taxon>
        <taxon>Crotalaria</taxon>
    </lineage>
</organism>
<evidence type="ECO:0000313" key="4">
    <source>
        <dbReference type="Proteomes" id="UP001372338"/>
    </source>
</evidence>
<feature type="compositionally biased region" description="Polar residues" evidence="1">
    <location>
        <begin position="343"/>
        <end position="353"/>
    </location>
</feature>
<keyword evidence="2" id="KW-1133">Transmembrane helix</keyword>
<keyword evidence="2" id="KW-0812">Transmembrane</keyword>
<feature type="region of interest" description="Disordered" evidence="1">
    <location>
        <begin position="310"/>
        <end position="413"/>
    </location>
</feature>
<feature type="compositionally biased region" description="Low complexity" evidence="1">
    <location>
        <begin position="354"/>
        <end position="367"/>
    </location>
</feature>
<feature type="compositionally biased region" description="Basic and acidic residues" evidence="1">
    <location>
        <begin position="182"/>
        <end position="194"/>
    </location>
</feature>
<name>A0AAN9F0J6_CROPI</name>
<feature type="region of interest" description="Disordered" evidence="1">
    <location>
        <begin position="459"/>
        <end position="518"/>
    </location>
</feature>
<feature type="region of interest" description="Disordered" evidence="1">
    <location>
        <begin position="284"/>
        <end position="303"/>
    </location>
</feature>
<dbReference type="EMBL" id="JAYWIO010000004">
    <property type="protein sequence ID" value="KAK7266135.1"/>
    <property type="molecule type" value="Genomic_DNA"/>
</dbReference>
<feature type="compositionally biased region" description="Basic and acidic residues" evidence="1">
    <location>
        <begin position="245"/>
        <end position="265"/>
    </location>
</feature>
<feature type="region of interest" description="Disordered" evidence="1">
    <location>
        <begin position="240"/>
        <end position="274"/>
    </location>
</feature>
<feature type="compositionally biased region" description="Acidic residues" evidence="1">
    <location>
        <begin position="167"/>
        <end position="176"/>
    </location>
</feature>
<feature type="compositionally biased region" description="Low complexity" evidence="1">
    <location>
        <begin position="501"/>
        <end position="515"/>
    </location>
</feature>
<evidence type="ECO:0000256" key="1">
    <source>
        <dbReference type="SAM" id="MobiDB-lite"/>
    </source>
</evidence>
<accession>A0AAN9F0J6</accession>
<keyword evidence="4" id="KW-1185">Reference proteome</keyword>
<sequence>MEPNTSASVHAPDHNMPQLQQAPPPQDSHLVPPTGIINVKPRRLPDLNASPPPDDDEEVQDLRYEKSKLALLALHYENICGGLFVVLVLFWLLHFLVKWIVRYIVIRGWMHLLDKVTKYNKDTTSAIASDHNQPPILQQAPRPQVPSPCINVESRLLIDINASPPRDDDDDDEEEVQNLRMHAPDNIRQNKKEPTTSASFIASEHNQPLLQQVPQPQVSPLVPTPPCINVDSKQLMDIDATSSSDNKKEDEAHDLRMHAPDKVEQTEPTASASVISSDHNQPLLQQAPRPQVSPLVPPPCVNVDSKQLMDINATPSPDNKKEDEAHDLRMHKSGEVEEKEPTASASLIASDYNQPLLQQAPQPQDSPLVPPPCINVDSEQLLDIDATPSPDNKKEDEAHDLRMHAPGKVEEKEPTASAFVIAFDHNQPLLQQAPQPQDSPLLVPPPCINVDSKQLMDIDVTPSSDNKKEDEAHGLRMNAPGKVEEKEPTASAFVIDSDHNQPLLQQAPQPQDSPLVPLPCINVESKQLSEINEGYSK</sequence>
<protein>
    <submittedName>
        <fullName evidence="3">Uncharacterized protein</fullName>
    </submittedName>
</protein>
<evidence type="ECO:0000256" key="2">
    <source>
        <dbReference type="SAM" id="Phobius"/>
    </source>
</evidence>
<feature type="region of interest" description="Disordered" evidence="1">
    <location>
        <begin position="161"/>
        <end position="195"/>
    </location>
</feature>
<feature type="transmembrane region" description="Helical" evidence="2">
    <location>
        <begin position="81"/>
        <end position="101"/>
    </location>
</feature>
<comment type="caution">
    <text evidence="3">The sequence shown here is derived from an EMBL/GenBank/DDBJ whole genome shotgun (WGS) entry which is preliminary data.</text>
</comment>
<dbReference type="Proteomes" id="UP001372338">
    <property type="component" value="Unassembled WGS sequence"/>
</dbReference>
<reference evidence="3 4" key="1">
    <citation type="submission" date="2024-01" db="EMBL/GenBank/DDBJ databases">
        <title>The genomes of 5 underutilized Papilionoideae crops provide insights into root nodulation and disease resistanc.</title>
        <authorList>
            <person name="Yuan L."/>
        </authorList>
    </citation>
    <scope>NUCLEOTIDE SEQUENCE [LARGE SCALE GENOMIC DNA]</scope>
    <source>
        <strain evidence="3">ZHUSHIDOU_FW_LH</strain>
        <tissue evidence="3">Leaf</tissue>
    </source>
</reference>
<keyword evidence="2" id="KW-0472">Membrane</keyword>
<dbReference type="AlphaFoldDB" id="A0AAN9F0J6"/>
<evidence type="ECO:0000313" key="3">
    <source>
        <dbReference type="EMBL" id="KAK7266135.1"/>
    </source>
</evidence>